<protein>
    <submittedName>
        <fullName evidence="1">Uncharacterized protein</fullName>
    </submittedName>
</protein>
<proteinExistence type="predicted"/>
<dbReference type="EMBL" id="VOOS01000004">
    <property type="protein sequence ID" value="TXB64740.1"/>
    <property type="molecule type" value="Genomic_DNA"/>
</dbReference>
<dbReference type="OrthoDB" id="1222242at2"/>
<name>A0A5C6RSW8_9FLAO</name>
<accession>A0A5C6RSW8</accession>
<organism evidence="1 2">
    <name type="scientific">Vicingus serpentipes</name>
    <dbReference type="NCBI Taxonomy" id="1926625"/>
    <lineage>
        <taxon>Bacteria</taxon>
        <taxon>Pseudomonadati</taxon>
        <taxon>Bacteroidota</taxon>
        <taxon>Flavobacteriia</taxon>
        <taxon>Flavobacteriales</taxon>
        <taxon>Vicingaceae</taxon>
        <taxon>Vicingus</taxon>
    </lineage>
</organism>
<comment type="caution">
    <text evidence="1">The sequence shown here is derived from an EMBL/GenBank/DDBJ whole genome shotgun (WGS) entry which is preliminary data.</text>
</comment>
<keyword evidence="2" id="KW-1185">Reference proteome</keyword>
<evidence type="ECO:0000313" key="2">
    <source>
        <dbReference type="Proteomes" id="UP000321721"/>
    </source>
</evidence>
<reference evidence="1 2" key="1">
    <citation type="submission" date="2019-08" db="EMBL/GenBank/DDBJ databases">
        <title>Genome of Vicingus serpentipes NCIMB 15042.</title>
        <authorList>
            <person name="Bowman J.P."/>
        </authorList>
    </citation>
    <scope>NUCLEOTIDE SEQUENCE [LARGE SCALE GENOMIC DNA]</scope>
    <source>
        <strain evidence="1 2">NCIMB 15042</strain>
    </source>
</reference>
<dbReference type="AlphaFoldDB" id="A0A5C6RSW8"/>
<gene>
    <name evidence="1" type="ORF">FRY74_09825</name>
</gene>
<sequence length="342" mass="40438">MMRLNNIEYKKPFFKIGKELNDYLVKISRSIEIPLQYEDLLRYASLIPLEDFSGEPTLWNRCVYGPNEMDYLYAGLVEIYRLLISDGTKLDHLTVDGIDFCGYGNSKPFRIKILNQLNDNYDYYYVKKADASRVYGLELEHHFSPNKINYIYYKDTLIEEHIIGIPGDQFINEVKSGQRNINPVRLSKEFVKFNEQCFVRLLGDMRAYNYVVVVTQDFDQIQYRVRAIDFDQQSFEKRCRIYLPQFYIENAFYVQLIQNAIPLETIEQYKKEEKSLLRKRYLNDKYQIDSLIDVLKKDKISFDDNVENLKLELGKFHSSSAFLSCKNMGEVLETNIKVMLGL</sequence>
<dbReference type="Proteomes" id="UP000321721">
    <property type="component" value="Unassembled WGS sequence"/>
</dbReference>
<evidence type="ECO:0000313" key="1">
    <source>
        <dbReference type="EMBL" id="TXB64740.1"/>
    </source>
</evidence>